<feature type="active site" description="Nucleophile" evidence="10 11">
    <location>
        <position position="392"/>
    </location>
</feature>
<dbReference type="Proteomes" id="UP000527143">
    <property type="component" value="Unassembled WGS sequence"/>
</dbReference>
<evidence type="ECO:0000256" key="9">
    <source>
        <dbReference type="ARBA" id="ARBA00023277"/>
    </source>
</evidence>
<evidence type="ECO:0000256" key="10">
    <source>
        <dbReference type="HAMAP-Rule" id="MF_00685"/>
    </source>
</evidence>
<dbReference type="FunFam" id="3.20.20.80:FF:000003">
    <property type="entry name" value="1,4-alpha-glucan branching enzyme GlgB"/>
    <property type="match status" value="1"/>
</dbReference>
<dbReference type="GO" id="GO:0005978">
    <property type="term" value="P:glycogen biosynthetic process"/>
    <property type="evidence" value="ECO:0007669"/>
    <property type="project" value="UniProtKB-UniRule"/>
</dbReference>
<dbReference type="GO" id="GO:0043169">
    <property type="term" value="F:cation binding"/>
    <property type="evidence" value="ECO:0007669"/>
    <property type="project" value="InterPro"/>
</dbReference>
<dbReference type="InterPro" id="IPR006047">
    <property type="entry name" value="GH13_cat_dom"/>
</dbReference>
<dbReference type="EMBL" id="JACIJF010000005">
    <property type="protein sequence ID" value="MBB5710924.1"/>
    <property type="molecule type" value="Genomic_DNA"/>
</dbReference>
<dbReference type="GO" id="GO:0003844">
    <property type="term" value="F:1,4-alpha-glucan branching enzyme activity"/>
    <property type="evidence" value="ECO:0007669"/>
    <property type="project" value="UniProtKB-UniRule"/>
</dbReference>
<dbReference type="PANTHER" id="PTHR43651">
    <property type="entry name" value="1,4-ALPHA-GLUCAN-BRANCHING ENZYME"/>
    <property type="match status" value="1"/>
</dbReference>
<reference evidence="13 14" key="1">
    <citation type="submission" date="2020-08" db="EMBL/GenBank/DDBJ databases">
        <title>Genomic Encyclopedia of Type Strains, Phase IV (KMG-IV): sequencing the most valuable type-strain genomes for metagenomic binning, comparative biology and taxonomic classification.</title>
        <authorList>
            <person name="Goeker M."/>
        </authorList>
    </citation>
    <scope>NUCLEOTIDE SEQUENCE [LARGE SCALE GENOMIC DNA]</scope>
    <source>
        <strain evidence="13 14">DSM 26736</strain>
    </source>
</reference>
<evidence type="ECO:0000256" key="6">
    <source>
        <dbReference type="ARBA" id="ARBA00022676"/>
    </source>
</evidence>
<dbReference type="InterPro" id="IPR037439">
    <property type="entry name" value="Branching_enzy"/>
</dbReference>
<dbReference type="Gene3D" id="2.60.40.1180">
    <property type="entry name" value="Golgi alpha-mannosidase II"/>
    <property type="match status" value="1"/>
</dbReference>
<evidence type="ECO:0000256" key="5">
    <source>
        <dbReference type="ARBA" id="ARBA00022600"/>
    </source>
</evidence>
<keyword evidence="14" id="KW-1185">Reference proteome</keyword>
<dbReference type="SUPFAM" id="SSF81296">
    <property type="entry name" value="E set domains"/>
    <property type="match status" value="2"/>
</dbReference>
<sequence length="716" mass="79361">MQQGRNSVDTWLHDPFSFLGRHDGVVRTYQPGAQSVTLIADGVEQPLDTGALPGLFTGAAPHGDYRLRVTWPGGGTSEAADPYAFGPVLGDLDLFLFGSGSHWDLPVRLGANPISHDGVEGTHFAVWAPNARSVSVTGDFTGWNAQRLPMRLRHGAGLWEIFVPGVHAGARYKFAVTGADGVLREKADPLARATELPPATASIVAPAPDFAWTDSAWMEGRAERQHPGAPISVYEMHVGSWRRPWHGGDHDWDQIAEQLIPYLQDMGFTHVELMPIMEHPFGGSWGYQPLSQFAPTSRHGSPQQFARFVDRCHAAGIGVILDWVPAHFPSDAHGFANFDGTALYEHADPREGYHPDWNTLIFNLGRQEVSGMLIASALWWLERFHIDGLRVDAVASMLYRDYSRREGEWVPNRHGGRENLESIAFLQRMNQAVAERCPGAITIAEESTAFPGVTAPVEYGGLGFTYKWNMGWMNDTLRYMERDPSYRRWHHGDMSFGLVYAFTEKFILPLSHDEVVHGKHSLIAKMPGDHWQKFANLRAYFAFMWTHPGKKLLFMGGELAQWSEWQHDGQLEWQALEAPDHAGVQALVRDLNRVYRDEPALHQSDADERGFQWIVGDDAANSVFVFLRRSEYGGAPLLVAVNLTPVPRHGYRVGVPHAGRWAEFLNSDAPGYGGGGLGNGEALESADVPSHGQNQSLDLTIPPLAAIILRFEGTAA</sequence>
<dbReference type="GO" id="GO:0005829">
    <property type="term" value="C:cytosol"/>
    <property type="evidence" value="ECO:0007669"/>
    <property type="project" value="TreeGrafter"/>
</dbReference>
<comment type="catalytic activity">
    <reaction evidence="1 10">
        <text>Transfers a segment of a (1-&gt;4)-alpha-D-glucan chain to a primary hydroxy group in a similar glucan chain.</text>
        <dbReference type="EC" id="2.4.1.18"/>
    </reaction>
</comment>
<accession>A0A840YDK0</accession>
<dbReference type="Gene3D" id="2.60.40.10">
    <property type="entry name" value="Immunoglobulins"/>
    <property type="match status" value="1"/>
</dbReference>
<dbReference type="InterPro" id="IPR013783">
    <property type="entry name" value="Ig-like_fold"/>
</dbReference>
<comment type="subunit">
    <text evidence="10">Monomer.</text>
</comment>
<keyword evidence="6 10" id="KW-0328">Glycosyltransferase</keyword>
<keyword evidence="5 10" id="KW-0321">Glycogen metabolism</keyword>
<dbReference type="UniPathway" id="UPA00164"/>
<protein>
    <recommendedName>
        <fullName evidence="10">1,4-alpha-glucan branching enzyme GlgB</fullName>
        <ecNumber evidence="10">2.4.1.18</ecNumber>
    </recommendedName>
    <alternativeName>
        <fullName evidence="10">1,4-alpha-D-glucan:1,4-alpha-D-glucan 6-glucosyl-transferase</fullName>
    </alternativeName>
    <alternativeName>
        <fullName evidence="10">Alpha-(1-&gt;4)-glucan branching enzyme</fullName>
    </alternativeName>
    <alternativeName>
        <fullName evidence="10">Glycogen branching enzyme</fullName>
        <shortName evidence="10">BE</shortName>
    </alternativeName>
</protein>
<dbReference type="InterPro" id="IPR014756">
    <property type="entry name" value="Ig_E-set"/>
</dbReference>
<dbReference type="FunFam" id="2.60.40.1180:FF:000002">
    <property type="entry name" value="1,4-alpha-glucan branching enzyme GlgB"/>
    <property type="match status" value="1"/>
</dbReference>
<dbReference type="InterPro" id="IPR004193">
    <property type="entry name" value="Glyco_hydro_13_N"/>
</dbReference>
<evidence type="ECO:0000256" key="7">
    <source>
        <dbReference type="ARBA" id="ARBA00022679"/>
    </source>
</evidence>
<dbReference type="Pfam" id="PF02806">
    <property type="entry name" value="Alpha-amylase_C"/>
    <property type="match status" value="1"/>
</dbReference>
<dbReference type="SUPFAM" id="SSF51445">
    <property type="entry name" value="(Trans)glycosidases"/>
    <property type="match status" value="1"/>
</dbReference>
<dbReference type="InterPro" id="IPR013780">
    <property type="entry name" value="Glyco_hydro_b"/>
</dbReference>
<dbReference type="EC" id="2.4.1.18" evidence="10"/>
<comment type="pathway">
    <text evidence="3 10">Glycan biosynthesis; glycogen biosynthesis.</text>
</comment>
<evidence type="ECO:0000256" key="2">
    <source>
        <dbReference type="ARBA" id="ARBA00002953"/>
    </source>
</evidence>
<comment type="similarity">
    <text evidence="4 10">Belongs to the glycosyl hydrolase 13 family. GlgB subfamily.</text>
</comment>
<dbReference type="CDD" id="cd02855">
    <property type="entry name" value="E_set_GBE_prok_N"/>
    <property type="match status" value="1"/>
</dbReference>
<dbReference type="Pfam" id="PF00128">
    <property type="entry name" value="Alpha-amylase"/>
    <property type="match status" value="1"/>
</dbReference>
<dbReference type="NCBIfam" id="NF003811">
    <property type="entry name" value="PRK05402.1"/>
    <property type="match status" value="1"/>
</dbReference>
<comment type="function">
    <text evidence="2 10">Catalyzes the formation of the alpha-1,6-glucosidic linkages in glycogen by scission of a 1,4-alpha-linked oligosaccharide from growing alpha-1,4-glucan chains and the subsequent attachment of the oligosaccharide to the alpha-1,6 position.</text>
</comment>
<dbReference type="Pfam" id="PF22019">
    <property type="entry name" value="GlgB_N"/>
    <property type="match status" value="1"/>
</dbReference>
<keyword evidence="7 10" id="KW-0808">Transferase</keyword>
<dbReference type="AlphaFoldDB" id="A0A840YDK0"/>
<dbReference type="SUPFAM" id="SSF51011">
    <property type="entry name" value="Glycosyl hydrolase domain"/>
    <property type="match status" value="1"/>
</dbReference>
<feature type="domain" description="Glycosyl hydrolase family 13 catalytic" evidence="12">
    <location>
        <begin position="235"/>
        <end position="589"/>
    </location>
</feature>
<dbReference type="InterPro" id="IPR006048">
    <property type="entry name" value="A-amylase/branching_C"/>
</dbReference>
<dbReference type="InterPro" id="IPR006407">
    <property type="entry name" value="GlgB"/>
</dbReference>
<proteinExistence type="inferred from homology"/>
<dbReference type="SMART" id="SM00642">
    <property type="entry name" value="Aamy"/>
    <property type="match status" value="1"/>
</dbReference>
<name>A0A840YDK0_9SPHN</name>
<evidence type="ECO:0000259" key="12">
    <source>
        <dbReference type="SMART" id="SM00642"/>
    </source>
</evidence>
<evidence type="ECO:0000313" key="14">
    <source>
        <dbReference type="Proteomes" id="UP000527143"/>
    </source>
</evidence>
<dbReference type="PIRSF" id="PIRSF000463">
    <property type="entry name" value="GlgB"/>
    <property type="match status" value="1"/>
</dbReference>
<dbReference type="GO" id="GO:0004553">
    <property type="term" value="F:hydrolase activity, hydrolyzing O-glycosyl compounds"/>
    <property type="evidence" value="ECO:0007669"/>
    <property type="project" value="InterPro"/>
</dbReference>
<dbReference type="Gene3D" id="3.20.20.80">
    <property type="entry name" value="Glycosidases"/>
    <property type="match status" value="1"/>
</dbReference>
<keyword evidence="8 10" id="KW-0320">Glycogen biosynthesis</keyword>
<dbReference type="HAMAP" id="MF_00685">
    <property type="entry name" value="GlgB"/>
    <property type="match status" value="1"/>
</dbReference>
<dbReference type="FunFam" id="2.60.40.10:FF:000169">
    <property type="entry name" value="1,4-alpha-glucan branching enzyme GlgB"/>
    <property type="match status" value="1"/>
</dbReference>
<evidence type="ECO:0000256" key="3">
    <source>
        <dbReference type="ARBA" id="ARBA00004964"/>
    </source>
</evidence>
<dbReference type="NCBIfam" id="NF008967">
    <property type="entry name" value="PRK12313.1"/>
    <property type="match status" value="1"/>
</dbReference>
<dbReference type="InterPro" id="IPR044143">
    <property type="entry name" value="GlgB_N_E_set_prok"/>
</dbReference>
<dbReference type="PANTHER" id="PTHR43651:SF3">
    <property type="entry name" value="1,4-ALPHA-GLUCAN-BRANCHING ENZYME"/>
    <property type="match status" value="1"/>
</dbReference>
<organism evidence="13 14">
    <name type="scientific">Sphingomonas xinjiangensis</name>
    <dbReference type="NCBI Taxonomy" id="643568"/>
    <lineage>
        <taxon>Bacteria</taxon>
        <taxon>Pseudomonadati</taxon>
        <taxon>Pseudomonadota</taxon>
        <taxon>Alphaproteobacteria</taxon>
        <taxon>Sphingomonadales</taxon>
        <taxon>Sphingomonadaceae</taxon>
        <taxon>Sphingomonas</taxon>
    </lineage>
</organism>
<evidence type="ECO:0000256" key="8">
    <source>
        <dbReference type="ARBA" id="ARBA00023056"/>
    </source>
</evidence>
<evidence type="ECO:0000256" key="1">
    <source>
        <dbReference type="ARBA" id="ARBA00000826"/>
    </source>
</evidence>
<gene>
    <name evidence="10" type="primary">glgB</name>
    <name evidence="13" type="ORF">FHT02_002164</name>
</gene>
<dbReference type="NCBIfam" id="TIGR01515">
    <property type="entry name" value="branching_enzym"/>
    <property type="match status" value="1"/>
</dbReference>
<keyword evidence="9 10" id="KW-0119">Carbohydrate metabolism</keyword>
<evidence type="ECO:0000313" key="13">
    <source>
        <dbReference type="EMBL" id="MBB5710924.1"/>
    </source>
</evidence>
<dbReference type="CDD" id="cd11322">
    <property type="entry name" value="AmyAc_Glg_BE"/>
    <property type="match status" value="1"/>
</dbReference>
<comment type="caution">
    <text evidence="13">The sequence shown here is derived from an EMBL/GenBank/DDBJ whole genome shotgun (WGS) entry which is preliminary data.</text>
</comment>
<dbReference type="InterPro" id="IPR017853">
    <property type="entry name" value="GH"/>
</dbReference>
<evidence type="ECO:0000256" key="11">
    <source>
        <dbReference type="PIRSR" id="PIRSR000463-1"/>
    </source>
</evidence>
<dbReference type="Pfam" id="PF02922">
    <property type="entry name" value="CBM_48"/>
    <property type="match status" value="1"/>
</dbReference>
<feature type="active site" description="Proton donor" evidence="10 11">
    <location>
        <position position="445"/>
    </location>
</feature>
<dbReference type="InterPro" id="IPR054169">
    <property type="entry name" value="GlgB_N"/>
</dbReference>
<evidence type="ECO:0000256" key="4">
    <source>
        <dbReference type="ARBA" id="ARBA00009000"/>
    </source>
</evidence>
<dbReference type="RefSeq" id="WP_184087296.1">
    <property type="nucleotide sequence ID" value="NZ_JACIJF010000005.1"/>
</dbReference>